<dbReference type="InterPro" id="IPR036942">
    <property type="entry name" value="Beta-barrel_TonB_sf"/>
</dbReference>
<keyword evidence="3 8" id="KW-1134">Transmembrane beta strand</keyword>
<keyword evidence="5 9" id="KW-0798">TonB box</keyword>
<dbReference type="SUPFAM" id="SSF56935">
    <property type="entry name" value="Porins"/>
    <property type="match status" value="1"/>
</dbReference>
<protein>
    <submittedName>
        <fullName evidence="12">SusC/RagA family TonB-linked outer membrane protein</fullName>
    </submittedName>
</protein>
<name>R9HVP0_9BACT</name>
<reference evidence="12 13" key="1">
    <citation type="submission" date="2013-04" db="EMBL/GenBank/DDBJ databases">
        <title>The Genome Sequence of Bacteroides massiliensis dnLKV3.</title>
        <authorList>
            <consortium name="The Broad Institute Genomics Platform"/>
            <consortium name="The Broad Institute Genome Sequencing Center for Infectious Disease"/>
            <person name="Earl A."/>
            <person name="Xavier R."/>
            <person name="Kuhn K."/>
            <person name="Stappenbeck T."/>
            <person name="Walker B."/>
            <person name="Young S."/>
            <person name="Zeng Q."/>
            <person name="Gargeya S."/>
            <person name="Fitzgerald M."/>
            <person name="Haas B."/>
            <person name="Abouelleil A."/>
            <person name="Allen A.W."/>
            <person name="Alvarado L."/>
            <person name="Arachchi H.M."/>
            <person name="Berlin A.M."/>
            <person name="Chapman S.B."/>
            <person name="Gainer-Dewar J."/>
            <person name="Goldberg J."/>
            <person name="Griggs A."/>
            <person name="Gujja S."/>
            <person name="Hansen M."/>
            <person name="Howarth C."/>
            <person name="Imamovic A."/>
            <person name="Ireland A."/>
            <person name="Larimer J."/>
            <person name="McCowan C."/>
            <person name="Murphy C."/>
            <person name="Pearson M."/>
            <person name="Poon T.W."/>
            <person name="Priest M."/>
            <person name="Roberts A."/>
            <person name="Saif S."/>
            <person name="Shea T."/>
            <person name="Sisk P."/>
            <person name="Sykes S."/>
            <person name="Wortman J."/>
            <person name="Nusbaum C."/>
            <person name="Birren B."/>
        </authorList>
    </citation>
    <scope>NUCLEOTIDE SEQUENCE [LARGE SCALE GENOMIC DNA]</scope>
    <source>
        <strain evidence="13">dnLKV3</strain>
    </source>
</reference>
<evidence type="ECO:0000256" key="4">
    <source>
        <dbReference type="ARBA" id="ARBA00022692"/>
    </source>
</evidence>
<comment type="subcellular location">
    <subcellularLocation>
        <location evidence="1 8">Cell outer membrane</location>
        <topology evidence="1 8">Multi-pass membrane protein</topology>
    </subcellularLocation>
</comment>
<dbReference type="InterPro" id="IPR023996">
    <property type="entry name" value="TonB-dep_OMP_SusC/RagA"/>
</dbReference>
<dbReference type="Gene3D" id="2.40.170.20">
    <property type="entry name" value="TonB-dependent receptor, beta-barrel domain"/>
    <property type="match status" value="1"/>
</dbReference>
<dbReference type="NCBIfam" id="TIGR04056">
    <property type="entry name" value="OMP_RagA_SusC"/>
    <property type="match status" value="1"/>
</dbReference>
<feature type="domain" description="TonB-dependent receptor-like beta-barrel" evidence="10">
    <location>
        <begin position="439"/>
        <end position="985"/>
    </location>
</feature>
<feature type="domain" description="TonB-dependent receptor plug" evidence="11">
    <location>
        <begin position="69"/>
        <end position="178"/>
    </location>
</feature>
<comment type="caution">
    <text evidence="12">The sequence shown here is derived from an EMBL/GenBank/DDBJ whole genome shotgun (WGS) entry which is preliminary data.</text>
</comment>
<evidence type="ECO:0000256" key="9">
    <source>
        <dbReference type="RuleBase" id="RU003357"/>
    </source>
</evidence>
<dbReference type="InterPro" id="IPR037066">
    <property type="entry name" value="Plug_dom_sf"/>
</dbReference>
<accession>R9HVP0</accession>
<evidence type="ECO:0000256" key="2">
    <source>
        <dbReference type="ARBA" id="ARBA00022448"/>
    </source>
</evidence>
<keyword evidence="13" id="KW-1185">Reference proteome</keyword>
<dbReference type="Pfam" id="PF07715">
    <property type="entry name" value="Plug"/>
    <property type="match status" value="1"/>
</dbReference>
<evidence type="ECO:0000313" key="13">
    <source>
        <dbReference type="Proteomes" id="UP000014200"/>
    </source>
</evidence>
<keyword evidence="4 8" id="KW-0812">Transmembrane</keyword>
<keyword evidence="6 8" id="KW-0472">Membrane</keyword>
<evidence type="ECO:0000256" key="8">
    <source>
        <dbReference type="PROSITE-ProRule" id="PRU01360"/>
    </source>
</evidence>
<proteinExistence type="inferred from homology"/>
<keyword evidence="2 8" id="KW-0813">Transport</keyword>
<evidence type="ECO:0000259" key="10">
    <source>
        <dbReference type="Pfam" id="PF00593"/>
    </source>
</evidence>
<sequence length="1023" mass="113322">MGESIRCKFYHIDNERNRQYISSAKTLVVSFIGMATQEVGIKSNLQIILKSDTEVLDEVMVVAYGTAKKSSFTGSAAVVDSKKIEKRQVSNITNALSGAVAGVQVMSSSNGGQPGSTAKIRVRGTGSMAAGNAPLYVVDGVPYDGDLSSINTSDIESTTVLKDAASNALYGARGANGVVLITTKKGSMGKAVINVDAKWGSNSRAVPNYDVLTNPATYLEQAYLSMYNGQIYNGKTPAEANAFANQSLPTNNNGGVGYQIYTVPQGESMIGMDGKLNPKATLGYSDGTYYYQPDNWYDELFNSGNLRQEYNLNISGATDKLNYYMSAGYLDDSGLIAGSGFTRYSARVKADYQAKSWLKVGANMSYTNYDMQSPASQDSYAGTSSANLFYVANYIAPIYPMYARNADKSIMVDSNGFTVYDFGDRSVGGNYKRTFMSGSNPAAMMELDKRQYLADVFSGRWYAAVNIWDGLKFTYNIGVDLDNTRYSRLYNAYYGQYSKVGGIVYAGSTRTSGINQQELLSYTKEFGKHNIDVLVGHENYTYEYKYLNGSKEKLFNPNIVEIDNAIKNPSISSFTDNYSTEGWLARAQYDYDGRYIFSASYRRDASSRFAKDNRWGNFGSVGGAWVLTKEAFMENQKWADFIKFKVSYGIQGNDDLLFNDVYGSKNYYPYQDQYNVVENNGDFAVNMSYKGNPDITWETSYSFNAGFDFNLFKGLLNGSIEYFSRKTTDMLYYMPVSPSNGYAVYPKNVGSIRNSGIEIDLNSDIIKTKNVQWNVFLNATSVKNKILELAPELNGELISGSTIYKEGKSMYQRYYRKYAGVNDEGVALYYMDVKDEKGNVTGRETTTEWNKATRYETGDLLPDVYGGFGTTVSAYGFDFSISCAYQLGGKLFDSGYQSLMHNGSAASAGQNWHKDILNSWSESNKGSNIPRLNGNDTYANSASDRFLISSNYLDLTNITLGYTFPKAWVTKLQLSNLRIYFAADNVALLSKRKGLDPRQSYTSANAMTYSPVRTLSGGIKLTF</sequence>
<dbReference type="InterPro" id="IPR023997">
    <property type="entry name" value="TonB-dep_OMP_SusC/RagA_CS"/>
</dbReference>
<dbReference type="NCBIfam" id="TIGR04057">
    <property type="entry name" value="SusC_RagA_signa"/>
    <property type="match status" value="1"/>
</dbReference>
<comment type="similarity">
    <text evidence="8 9">Belongs to the TonB-dependent receptor family.</text>
</comment>
<evidence type="ECO:0000256" key="3">
    <source>
        <dbReference type="ARBA" id="ARBA00022452"/>
    </source>
</evidence>
<keyword evidence="7 8" id="KW-0998">Cell outer membrane</keyword>
<evidence type="ECO:0000256" key="7">
    <source>
        <dbReference type="ARBA" id="ARBA00023237"/>
    </source>
</evidence>
<evidence type="ECO:0000313" key="12">
    <source>
        <dbReference type="EMBL" id="EOS08068.1"/>
    </source>
</evidence>
<dbReference type="PROSITE" id="PS52016">
    <property type="entry name" value="TONB_DEPENDENT_REC_3"/>
    <property type="match status" value="1"/>
</dbReference>
<dbReference type="InterPro" id="IPR012910">
    <property type="entry name" value="Plug_dom"/>
</dbReference>
<organism evidence="12 13">
    <name type="scientific">Phocaeicola sartorii</name>
    <dbReference type="NCBI Taxonomy" id="671267"/>
    <lineage>
        <taxon>Bacteria</taxon>
        <taxon>Pseudomonadati</taxon>
        <taxon>Bacteroidota</taxon>
        <taxon>Bacteroidia</taxon>
        <taxon>Bacteroidales</taxon>
        <taxon>Bacteroidaceae</taxon>
        <taxon>Phocaeicola</taxon>
    </lineage>
</organism>
<evidence type="ECO:0000256" key="6">
    <source>
        <dbReference type="ARBA" id="ARBA00023136"/>
    </source>
</evidence>
<dbReference type="Gene3D" id="2.170.130.10">
    <property type="entry name" value="TonB-dependent receptor, plug domain"/>
    <property type="match status" value="1"/>
</dbReference>
<dbReference type="EMBL" id="ASSP01000034">
    <property type="protein sequence ID" value="EOS08068.1"/>
    <property type="molecule type" value="Genomic_DNA"/>
</dbReference>
<evidence type="ECO:0000256" key="5">
    <source>
        <dbReference type="ARBA" id="ARBA00023077"/>
    </source>
</evidence>
<dbReference type="InterPro" id="IPR039426">
    <property type="entry name" value="TonB-dep_rcpt-like"/>
</dbReference>
<dbReference type="HOGENOM" id="CLU_004317_0_1_10"/>
<gene>
    <name evidence="12" type="ORF">C802_04542</name>
</gene>
<dbReference type="AlphaFoldDB" id="R9HVP0"/>
<dbReference type="PATRIC" id="fig|1235788.3.peg.4665"/>
<evidence type="ECO:0000259" key="11">
    <source>
        <dbReference type="Pfam" id="PF07715"/>
    </source>
</evidence>
<dbReference type="Pfam" id="PF00593">
    <property type="entry name" value="TonB_dep_Rec_b-barrel"/>
    <property type="match status" value="1"/>
</dbReference>
<dbReference type="Proteomes" id="UP000014200">
    <property type="component" value="Unassembled WGS sequence"/>
</dbReference>
<evidence type="ECO:0000256" key="1">
    <source>
        <dbReference type="ARBA" id="ARBA00004571"/>
    </source>
</evidence>
<dbReference type="STRING" id="1235788.C802_04542"/>
<dbReference type="InterPro" id="IPR000531">
    <property type="entry name" value="Beta-barrel_TonB"/>
</dbReference>
<dbReference type="GO" id="GO:0009279">
    <property type="term" value="C:cell outer membrane"/>
    <property type="evidence" value="ECO:0007669"/>
    <property type="project" value="UniProtKB-SubCell"/>
</dbReference>